<accession>A0A918FHV5</accession>
<dbReference type="SUPFAM" id="SSF49899">
    <property type="entry name" value="Concanavalin A-like lectins/glucanases"/>
    <property type="match status" value="1"/>
</dbReference>
<dbReference type="Pfam" id="PF13385">
    <property type="entry name" value="Laminin_G_3"/>
    <property type="match status" value="1"/>
</dbReference>
<proteinExistence type="predicted"/>
<dbReference type="Proteomes" id="UP000658320">
    <property type="component" value="Unassembled WGS sequence"/>
</dbReference>
<evidence type="ECO:0008006" key="4">
    <source>
        <dbReference type="Google" id="ProtNLM"/>
    </source>
</evidence>
<dbReference type="InterPro" id="IPR013320">
    <property type="entry name" value="ConA-like_dom_sf"/>
</dbReference>
<dbReference type="Gene3D" id="2.60.120.200">
    <property type="match status" value="1"/>
</dbReference>
<reference evidence="2" key="1">
    <citation type="journal article" date="2014" name="Int. J. Syst. Evol. Microbiol.">
        <title>Complete genome sequence of Corynebacterium casei LMG S-19264T (=DSM 44701T), isolated from a smear-ripened cheese.</title>
        <authorList>
            <consortium name="US DOE Joint Genome Institute (JGI-PGF)"/>
            <person name="Walter F."/>
            <person name="Albersmeier A."/>
            <person name="Kalinowski J."/>
            <person name="Ruckert C."/>
        </authorList>
    </citation>
    <scope>NUCLEOTIDE SEQUENCE</scope>
    <source>
        <strain evidence="2">JCM 4346</strain>
    </source>
</reference>
<dbReference type="AlphaFoldDB" id="A0A918FHV5"/>
<dbReference type="EMBL" id="BMSX01000017">
    <property type="protein sequence ID" value="GGR38639.1"/>
    <property type="molecule type" value="Genomic_DNA"/>
</dbReference>
<gene>
    <name evidence="2" type="ORF">GCM10010251_64030</name>
</gene>
<evidence type="ECO:0000313" key="2">
    <source>
        <dbReference type="EMBL" id="GGR38639.1"/>
    </source>
</evidence>
<protein>
    <recommendedName>
        <fullName evidence="4">LamG-like jellyroll fold domain-containing protein</fullName>
    </recommendedName>
</protein>
<comment type="caution">
    <text evidence="2">The sequence shown here is derived from an EMBL/GenBank/DDBJ whole genome shotgun (WGS) entry which is preliminary data.</text>
</comment>
<name>A0A918FHV5_9ACTN</name>
<evidence type="ECO:0000313" key="3">
    <source>
        <dbReference type="Proteomes" id="UP000658320"/>
    </source>
</evidence>
<keyword evidence="3" id="KW-1185">Reference proteome</keyword>
<dbReference type="PROSITE" id="PS51257">
    <property type="entry name" value="PROKAR_LIPOPROTEIN"/>
    <property type="match status" value="1"/>
</dbReference>
<sequence>MLLWRVERTERVVQPTGAGTACSRRRSTTPSRPAPGALVIGRATCNGRPSDFFPGAIRDVRVFDRALAAARIKTPS</sequence>
<evidence type="ECO:0000256" key="1">
    <source>
        <dbReference type="SAM" id="MobiDB-lite"/>
    </source>
</evidence>
<reference evidence="2" key="2">
    <citation type="submission" date="2020-09" db="EMBL/GenBank/DDBJ databases">
        <authorList>
            <person name="Sun Q."/>
            <person name="Ohkuma M."/>
        </authorList>
    </citation>
    <scope>NUCLEOTIDE SEQUENCE</scope>
    <source>
        <strain evidence="2">JCM 4346</strain>
    </source>
</reference>
<feature type="region of interest" description="Disordered" evidence="1">
    <location>
        <begin position="15"/>
        <end position="38"/>
    </location>
</feature>
<organism evidence="2 3">
    <name type="scientific">Streptomyces aurantiogriseus</name>
    <dbReference type="NCBI Taxonomy" id="66870"/>
    <lineage>
        <taxon>Bacteria</taxon>
        <taxon>Bacillati</taxon>
        <taxon>Actinomycetota</taxon>
        <taxon>Actinomycetes</taxon>
        <taxon>Kitasatosporales</taxon>
        <taxon>Streptomycetaceae</taxon>
        <taxon>Streptomyces</taxon>
    </lineage>
</organism>